<organism evidence="1 2">
    <name type="scientific">Cylindrotheca closterium</name>
    <dbReference type="NCBI Taxonomy" id="2856"/>
    <lineage>
        <taxon>Eukaryota</taxon>
        <taxon>Sar</taxon>
        <taxon>Stramenopiles</taxon>
        <taxon>Ochrophyta</taxon>
        <taxon>Bacillariophyta</taxon>
        <taxon>Bacillariophyceae</taxon>
        <taxon>Bacillariophycidae</taxon>
        <taxon>Bacillariales</taxon>
        <taxon>Bacillariaceae</taxon>
        <taxon>Cylindrotheca</taxon>
    </lineage>
</organism>
<protein>
    <submittedName>
        <fullName evidence="1">Uncharacterized protein</fullName>
    </submittedName>
</protein>
<comment type="caution">
    <text evidence="1">The sequence shown here is derived from an EMBL/GenBank/DDBJ whole genome shotgun (WGS) entry which is preliminary data.</text>
</comment>
<reference evidence="1" key="1">
    <citation type="submission" date="2023-08" db="EMBL/GenBank/DDBJ databases">
        <authorList>
            <person name="Audoor S."/>
            <person name="Bilcke G."/>
        </authorList>
    </citation>
    <scope>NUCLEOTIDE SEQUENCE</scope>
</reference>
<dbReference type="Gene3D" id="3.80.10.10">
    <property type="entry name" value="Ribonuclease Inhibitor"/>
    <property type="match status" value="2"/>
</dbReference>
<dbReference type="EMBL" id="CAKOGP040002369">
    <property type="protein sequence ID" value="CAJ1968137.1"/>
    <property type="molecule type" value="Genomic_DNA"/>
</dbReference>
<dbReference type="InterPro" id="IPR026906">
    <property type="entry name" value="LRR_5"/>
</dbReference>
<name>A0AAD2GAQ6_9STRA</name>
<dbReference type="Pfam" id="PF13306">
    <property type="entry name" value="LRR_5"/>
    <property type="match status" value="1"/>
</dbReference>
<keyword evidence="2" id="KW-1185">Reference proteome</keyword>
<dbReference type="InterPro" id="IPR032675">
    <property type="entry name" value="LRR_dom_sf"/>
</dbReference>
<accession>A0AAD2GAQ6</accession>
<gene>
    <name evidence="1" type="ORF">CYCCA115_LOCUS23097</name>
</gene>
<dbReference type="AlphaFoldDB" id="A0AAD2GAQ6"/>
<dbReference type="PANTHER" id="PTHR45661:SF3">
    <property type="entry name" value="IG-LIKE DOMAIN-CONTAINING PROTEIN"/>
    <property type="match status" value="1"/>
</dbReference>
<proteinExistence type="predicted"/>
<dbReference type="SUPFAM" id="SSF52058">
    <property type="entry name" value="L domain-like"/>
    <property type="match status" value="1"/>
</dbReference>
<dbReference type="Proteomes" id="UP001295423">
    <property type="component" value="Unassembled WGS sequence"/>
</dbReference>
<sequence length="525" mass="58910">MEADTNGRHLFVLSAHHRNTTADDLSAMTHLLVDSSVTYIPENACFASTQLCQVTFAERLPLSPDGSWRRNQELFIGSRAFSINESLQELSLPSFVTTIGDDAISNCHALTKVTLSEGLRHIGSRSFYNCISLKEIGVPFTVEFIGHSAFAHCRSLARVKLPEGLKKVSHAMFLSCVSLPELLLPSTVEEIIAAAFLGCRALEYIPFPRGLKRIERESFRCCVSLFAVSISTTTEDIAKRAFSSCTNLTAFHIPAGSTVKFHERSFEDCCSLMNIAIPESMSLDDDAAVEAKTFQGCSRLEGAFGQGIEEGLQRRFLDLPLHKLCYDPLARTEGVDHMLATLVSTAAAKKIDHLGMSPFHILTSSANLREDIFKYILSGLDYLEAYQCCWQKDYQGKTCIDYLLEQPRRSNEVSNSMIQMILKKSVQDRLLGWGLESWRLEMSGTIDRICTNEDADANKELVDELYQKMSKYEEHENISMLELALWKKELQSIKRLENLQLSLDRLSFRIRCGTAVAIPHVMAFL</sequence>
<evidence type="ECO:0000313" key="1">
    <source>
        <dbReference type="EMBL" id="CAJ1968137.1"/>
    </source>
</evidence>
<dbReference type="InterPro" id="IPR053139">
    <property type="entry name" value="Surface_bspA-like"/>
</dbReference>
<dbReference type="PANTHER" id="PTHR45661">
    <property type="entry name" value="SURFACE ANTIGEN"/>
    <property type="match status" value="1"/>
</dbReference>
<evidence type="ECO:0000313" key="2">
    <source>
        <dbReference type="Proteomes" id="UP001295423"/>
    </source>
</evidence>